<evidence type="ECO:0000259" key="2">
    <source>
        <dbReference type="Pfam" id="PF18885"/>
    </source>
</evidence>
<sequence>MARRPFLLAVPITAAVVSLVATAGPVLAAETAPAAGAAGTLSSAPPAAEHVRPLHEMRTPQNFMFYTLSDNEAERAEEIHGFTPTGEAKGLGLFNKRVEGTTAVYRLRTVKEPRSYILVTNENELNTLLEDETDAWEFRLDGVIGYISTKETPGTVAVHRFSKKNDWRLARASRVDLPVAGYNDDGLLGYAPTTR</sequence>
<feature type="domain" description="DUF5648" evidence="2">
    <location>
        <begin position="65"/>
        <end position="190"/>
    </location>
</feature>
<keyword evidence="1" id="KW-0732">Signal</keyword>
<feature type="signal peptide" evidence="1">
    <location>
        <begin position="1"/>
        <end position="28"/>
    </location>
</feature>
<reference evidence="3 4" key="1">
    <citation type="submission" date="2019-06" db="EMBL/GenBank/DDBJ databases">
        <title>Sequencing the genomes of 1000 actinobacteria strains.</title>
        <authorList>
            <person name="Klenk H.-P."/>
        </authorList>
    </citation>
    <scope>NUCLEOTIDE SEQUENCE [LARGE SCALE GENOMIC DNA]</scope>
    <source>
        <strain evidence="3 4">DSM 45671</strain>
    </source>
</reference>
<dbReference type="InterPro" id="IPR043708">
    <property type="entry name" value="DUF5648"/>
</dbReference>
<dbReference type="AlphaFoldDB" id="A0A561SQY2"/>
<accession>A0A561SQY2</accession>
<dbReference type="EMBL" id="VIWU01000001">
    <property type="protein sequence ID" value="TWF77255.1"/>
    <property type="molecule type" value="Genomic_DNA"/>
</dbReference>
<keyword evidence="4" id="KW-1185">Reference proteome</keyword>
<feature type="chain" id="PRO_5021960186" description="DUF5648 domain-containing protein" evidence="1">
    <location>
        <begin position="29"/>
        <end position="195"/>
    </location>
</feature>
<comment type="caution">
    <text evidence="3">The sequence shown here is derived from an EMBL/GenBank/DDBJ whole genome shotgun (WGS) entry which is preliminary data.</text>
</comment>
<evidence type="ECO:0000313" key="4">
    <source>
        <dbReference type="Proteomes" id="UP000321261"/>
    </source>
</evidence>
<dbReference type="RefSeq" id="WP_147256464.1">
    <property type="nucleotide sequence ID" value="NZ_VIWU01000001.1"/>
</dbReference>
<gene>
    <name evidence="3" type="ORF">FHX44_113160</name>
</gene>
<dbReference type="OrthoDB" id="3577079at2"/>
<dbReference type="Proteomes" id="UP000321261">
    <property type="component" value="Unassembled WGS sequence"/>
</dbReference>
<name>A0A561SQY2_9PSEU</name>
<organism evidence="3 4">
    <name type="scientific">Pseudonocardia hierapolitana</name>
    <dbReference type="NCBI Taxonomy" id="1128676"/>
    <lineage>
        <taxon>Bacteria</taxon>
        <taxon>Bacillati</taxon>
        <taxon>Actinomycetota</taxon>
        <taxon>Actinomycetes</taxon>
        <taxon>Pseudonocardiales</taxon>
        <taxon>Pseudonocardiaceae</taxon>
        <taxon>Pseudonocardia</taxon>
    </lineage>
</organism>
<evidence type="ECO:0000256" key="1">
    <source>
        <dbReference type="SAM" id="SignalP"/>
    </source>
</evidence>
<dbReference type="Pfam" id="PF18885">
    <property type="entry name" value="DUF5648"/>
    <property type="match status" value="1"/>
</dbReference>
<evidence type="ECO:0000313" key="3">
    <source>
        <dbReference type="EMBL" id="TWF77255.1"/>
    </source>
</evidence>
<protein>
    <recommendedName>
        <fullName evidence="2">DUF5648 domain-containing protein</fullName>
    </recommendedName>
</protein>
<proteinExistence type="predicted"/>